<evidence type="ECO:0000256" key="8">
    <source>
        <dbReference type="ARBA" id="ARBA00022729"/>
    </source>
</evidence>
<dbReference type="GO" id="GO:0005154">
    <property type="term" value="F:epidermal growth factor receptor binding"/>
    <property type="evidence" value="ECO:0007669"/>
    <property type="project" value="TreeGrafter"/>
</dbReference>
<keyword evidence="4" id="KW-0964">Secreted</keyword>
<evidence type="ECO:0000256" key="6">
    <source>
        <dbReference type="ARBA" id="ARBA00022674"/>
    </source>
</evidence>
<sequence length="220" mass="24476">MKFVVLFAAAFALFGLASSASIDRYESEKPAQITVINMWGPHSDRRAQSVSDTTHYDRDEEYNDDEDEDASGSDEIDLPRVAMSSKPKDSSAVLEAERDDQPNGKSRKGRRKGKGKKRDPCLKKFKAYCIHGTCQYVKELRAPSCVCLPGYAGERCHTLTLKVRTKGNYDQTTALVIMAVVLSSLCLTVIAILLAIKYHKRGAYDVENEEKIKLGTAPQH</sequence>
<comment type="caution">
    <text evidence="14">Lacks conserved residue(s) required for the propagation of feature annotation.</text>
</comment>
<keyword evidence="5 14" id="KW-0245">EGF-like domain</keyword>
<evidence type="ECO:0000256" key="3">
    <source>
        <dbReference type="ARBA" id="ARBA00022475"/>
    </source>
</evidence>
<dbReference type="STRING" id="1676925.ENSPKIP00000027368"/>
<accession>A0A3B3SA74</accession>
<evidence type="ECO:0000256" key="9">
    <source>
        <dbReference type="ARBA" id="ARBA00022989"/>
    </source>
</evidence>
<evidence type="ECO:0000256" key="7">
    <source>
        <dbReference type="ARBA" id="ARBA00022692"/>
    </source>
</evidence>
<reference evidence="19" key="1">
    <citation type="submission" date="2025-08" db="UniProtKB">
        <authorList>
            <consortium name="Ensembl"/>
        </authorList>
    </citation>
    <scope>IDENTIFICATION</scope>
</reference>
<keyword evidence="9 16" id="KW-1133">Transmembrane helix</keyword>
<evidence type="ECO:0000256" key="13">
    <source>
        <dbReference type="ARBA" id="ARBA00040098"/>
    </source>
</evidence>
<dbReference type="Gene3D" id="2.10.25.10">
    <property type="entry name" value="Laminin"/>
    <property type="match status" value="1"/>
</dbReference>
<keyword evidence="7 16" id="KW-0812">Transmembrane</keyword>
<dbReference type="FunFam" id="2.10.25.10:FF:000158">
    <property type="entry name" value="proheparin-binding EGF-like growth factor"/>
    <property type="match status" value="1"/>
</dbReference>
<feature type="signal peptide" evidence="17">
    <location>
        <begin position="1"/>
        <end position="19"/>
    </location>
</feature>
<evidence type="ECO:0000256" key="15">
    <source>
        <dbReference type="SAM" id="MobiDB-lite"/>
    </source>
</evidence>
<name>A0A3B3SA74_9TELE</name>
<dbReference type="PANTHER" id="PTHR10740:SF4">
    <property type="entry name" value="PROHEPARIN-BINDING EGF-LIKE GROWTH FACTOR"/>
    <property type="match status" value="1"/>
</dbReference>
<evidence type="ECO:0000256" key="4">
    <source>
        <dbReference type="ARBA" id="ARBA00022525"/>
    </source>
</evidence>
<dbReference type="PROSITE" id="PS00022">
    <property type="entry name" value="EGF_1"/>
    <property type="match status" value="1"/>
</dbReference>
<evidence type="ECO:0000256" key="10">
    <source>
        <dbReference type="ARBA" id="ARBA00023030"/>
    </source>
</evidence>
<dbReference type="GO" id="GO:0005886">
    <property type="term" value="C:plasma membrane"/>
    <property type="evidence" value="ECO:0007669"/>
    <property type="project" value="UniProtKB-SubCell"/>
</dbReference>
<feature type="domain" description="EGF-like" evidence="18">
    <location>
        <begin position="117"/>
        <end position="157"/>
    </location>
</feature>
<evidence type="ECO:0000256" key="11">
    <source>
        <dbReference type="ARBA" id="ARBA00023136"/>
    </source>
</evidence>
<protein>
    <recommendedName>
        <fullName evidence="13">Proheparin-binding EGF-like growth factor</fullName>
    </recommendedName>
</protein>
<evidence type="ECO:0000256" key="17">
    <source>
        <dbReference type="SAM" id="SignalP"/>
    </source>
</evidence>
<comment type="subcellular location">
    <subcellularLocation>
        <location evidence="2">Cell membrane</location>
        <topology evidence="2">Single-pass type I membrane protein</topology>
    </subcellularLocation>
    <subcellularLocation>
        <location evidence="1">Secreted</location>
        <location evidence="1">Extracellular space</location>
    </subcellularLocation>
</comment>
<keyword evidence="6" id="KW-0358">Heparin-binding</keyword>
<dbReference type="OrthoDB" id="8780145at2759"/>
<evidence type="ECO:0000256" key="1">
    <source>
        <dbReference type="ARBA" id="ARBA00004239"/>
    </source>
</evidence>
<dbReference type="KEGG" id="pki:111855160"/>
<dbReference type="SMART" id="SM00181">
    <property type="entry name" value="EGF"/>
    <property type="match status" value="1"/>
</dbReference>
<feature type="compositionally biased region" description="Acidic residues" evidence="15">
    <location>
        <begin position="59"/>
        <end position="76"/>
    </location>
</feature>
<dbReference type="PANTHER" id="PTHR10740">
    <property type="entry name" value="TRANSFORMING GROWTH FACTOR ALPHA"/>
    <property type="match status" value="1"/>
</dbReference>
<dbReference type="PROSITE" id="PS50026">
    <property type="entry name" value="EGF_3"/>
    <property type="match status" value="1"/>
</dbReference>
<evidence type="ECO:0000259" key="18">
    <source>
        <dbReference type="PROSITE" id="PS50026"/>
    </source>
</evidence>
<reference evidence="19" key="2">
    <citation type="submission" date="2025-09" db="UniProtKB">
        <authorList>
            <consortium name="Ensembl"/>
        </authorList>
    </citation>
    <scope>IDENTIFICATION</scope>
</reference>
<proteinExistence type="predicted"/>
<keyword evidence="12 14" id="KW-1015">Disulfide bond</keyword>
<dbReference type="GO" id="GO:0007173">
    <property type="term" value="P:epidermal growth factor receptor signaling pathway"/>
    <property type="evidence" value="ECO:0007669"/>
    <property type="project" value="TreeGrafter"/>
</dbReference>
<keyword evidence="20" id="KW-1185">Reference proteome</keyword>
<dbReference type="GO" id="GO:0009611">
    <property type="term" value="P:response to wounding"/>
    <property type="evidence" value="ECO:0007669"/>
    <property type="project" value="Ensembl"/>
</dbReference>
<dbReference type="GO" id="GO:0008201">
    <property type="term" value="F:heparin binding"/>
    <property type="evidence" value="ECO:0007669"/>
    <property type="project" value="UniProtKB-KW"/>
</dbReference>
<keyword evidence="11 16" id="KW-0472">Membrane</keyword>
<dbReference type="GO" id="GO:0008083">
    <property type="term" value="F:growth factor activity"/>
    <property type="evidence" value="ECO:0007669"/>
    <property type="project" value="UniProtKB-KW"/>
</dbReference>
<keyword evidence="8 17" id="KW-0732">Signal</keyword>
<dbReference type="Proteomes" id="UP000261540">
    <property type="component" value="Unplaced"/>
</dbReference>
<dbReference type="SUPFAM" id="SSF57196">
    <property type="entry name" value="EGF/Laminin"/>
    <property type="match status" value="1"/>
</dbReference>
<dbReference type="PROSITE" id="PS01186">
    <property type="entry name" value="EGF_2"/>
    <property type="match status" value="1"/>
</dbReference>
<dbReference type="GO" id="GO:0060041">
    <property type="term" value="P:retina development in camera-type eye"/>
    <property type="evidence" value="ECO:0007669"/>
    <property type="project" value="Ensembl"/>
</dbReference>
<evidence type="ECO:0000256" key="5">
    <source>
        <dbReference type="ARBA" id="ARBA00022536"/>
    </source>
</evidence>
<feature type="transmembrane region" description="Helical" evidence="16">
    <location>
        <begin position="174"/>
        <end position="196"/>
    </location>
</feature>
<dbReference type="GeneTree" id="ENSGT00940000156901"/>
<feature type="compositionally biased region" description="Basic residues" evidence="15">
    <location>
        <begin position="105"/>
        <end position="117"/>
    </location>
</feature>
<organism evidence="19 20">
    <name type="scientific">Paramormyrops kingsleyae</name>
    <dbReference type="NCBI Taxonomy" id="1676925"/>
    <lineage>
        <taxon>Eukaryota</taxon>
        <taxon>Metazoa</taxon>
        <taxon>Chordata</taxon>
        <taxon>Craniata</taxon>
        <taxon>Vertebrata</taxon>
        <taxon>Euteleostomi</taxon>
        <taxon>Actinopterygii</taxon>
        <taxon>Neopterygii</taxon>
        <taxon>Teleostei</taxon>
        <taxon>Osteoglossocephala</taxon>
        <taxon>Osteoglossomorpha</taxon>
        <taxon>Osteoglossiformes</taxon>
        <taxon>Mormyridae</taxon>
        <taxon>Paramormyrops</taxon>
    </lineage>
</organism>
<evidence type="ECO:0000256" key="2">
    <source>
        <dbReference type="ARBA" id="ARBA00004251"/>
    </source>
</evidence>
<evidence type="ECO:0000256" key="14">
    <source>
        <dbReference type="PROSITE-ProRule" id="PRU00076"/>
    </source>
</evidence>
<evidence type="ECO:0000313" key="19">
    <source>
        <dbReference type="Ensembl" id="ENSPKIP00000027368.1"/>
    </source>
</evidence>
<dbReference type="InterPro" id="IPR000742">
    <property type="entry name" value="EGF"/>
</dbReference>
<keyword evidence="3" id="KW-1003">Cell membrane</keyword>
<feature type="region of interest" description="Disordered" evidence="15">
    <location>
        <begin position="43"/>
        <end position="118"/>
    </location>
</feature>
<keyword evidence="10" id="KW-0339">Growth factor</keyword>
<feature type="disulfide bond" evidence="14">
    <location>
        <begin position="147"/>
        <end position="156"/>
    </location>
</feature>
<dbReference type="GO" id="GO:0008284">
    <property type="term" value="P:positive regulation of cell population proliferation"/>
    <property type="evidence" value="ECO:0007669"/>
    <property type="project" value="TreeGrafter"/>
</dbReference>
<evidence type="ECO:0000256" key="12">
    <source>
        <dbReference type="ARBA" id="ARBA00023157"/>
    </source>
</evidence>
<dbReference type="GO" id="GO:0070654">
    <property type="term" value="P:sensory epithelium regeneration"/>
    <property type="evidence" value="ECO:0007669"/>
    <property type="project" value="Ensembl"/>
</dbReference>
<evidence type="ECO:0000313" key="20">
    <source>
        <dbReference type="Proteomes" id="UP000261540"/>
    </source>
</evidence>
<feature type="chain" id="PRO_5017300872" description="Proheparin-binding EGF-like growth factor" evidence="17">
    <location>
        <begin position="20"/>
        <end position="220"/>
    </location>
</feature>
<dbReference type="GO" id="GO:0005615">
    <property type="term" value="C:extracellular space"/>
    <property type="evidence" value="ECO:0007669"/>
    <property type="project" value="TreeGrafter"/>
</dbReference>
<evidence type="ECO:0000256" key="16">
    <source>
        <dbReference type="SAM" id="Phobius"/>
    </source>
</evidence>
<dbReference type="Ensembl" id="ENSPKIT00000008135.1">
    <property type="protein sequence ID" value="ENSPKIP00000027368.1"/>
    <property type="gene ID" value="ENSPKIG00000009462.1"/>
</dbReference>
<dbReference type="AlphaFoldDB" id="A0A3B3SA74"/>